<reference evidence="2" key="1">
    <citation type="submission" date="2020-06" db="EMBL/GenBank/DDBJ databases">
        <authorList>
            <consortium name="Plant Systems Biology data submission"/>
        </authorList>
    </citation>
    <scope>NUCLEOTIDE SEQUENCE</scope>
    <source>
        <strain evidence="2">D6</strain>
    </source>
</reference>
<feature type="compositionally biased region" description="Basic and acidic residues" evidence="1">
    <location>
        <begin position="482"/>
        <end position="492"/>
    </location>
</feature>
<evidence type="ECO:0000256" key="1">
    <source>
        <dbReference type="SAM" id="MobiDB-lite"/>
    </source>
</evidence>
<organism evidence="2 3">
    <name type="scientific">Seminavis robusta</name>
    <dbReference type="NCBI Taxonomy" id="568900"/>
    <lineage>
        <taxon>Eukaryota</taxon>
        <taxon>Sar</taxon>
        <taxon>Stramenopiles</taxon>
        <taxon>Ochrophyta</taxon>
        <taxon>Bacillariophyta</taxon>
        <taxon>Bacillariophyceae</taxon>
        <taxon>Bacillariophycidae</taxon>
        <taxon>Naviculales</taxon>
        <taxon>Naviculaceae</taxon>
        <taxon>Seminavis</taxon>
    </lineage>
</organism>
<keyword evidence="3" id="KW-1185">Reference proteome</keyword>
<comment type="caution">
    <text evidence="2">The sequence shown here is derived from an EMBL/GenBank/DDBJ whole genome shotgun (WGS) entry which is preliminary data.</text>
</comment>
<proteinExistence type="predicted"/>
<dbReference type="Proteomes" id="UP001153069">
    <property type="component" value="Unassembled WGS sequence"/>
</dbReference>
<feature type="region of interest" description="Disordered" evidence="1">
    <location>
        <begin position="466"/>
        <end position="493"/>
    </location>
</feature>
<accession>A0A9N8E6L5</accession>
<dbReference type="AlphaFoldDB" id="A0A9N8E6L5"/>
<gene>
    <name evidence="2" type="ORF">SEMRO_605_G174210.1</name>
</gene>
<name>A0A9N8E6L5_9STRA</name>
<sequence length="599" mass="68752">MADWEERGFASYRECMLADKAKYGVCGQTMADRRRQEERCLNAERLDMLAARKEAEEKEFDEDVEVVEPNANLAGRFKQAAATLPGFSQRPNSQRQFQEHLAQEKAAAEAPGRKKDDLNPAQREALTQLEELIYSDDDELGLDTPKTGIEMLYIEENNAKFVLVAASQGLKQLDGRVMADLENDPIYRDMPPGLKSLYHPQIKHLKKEVERRSMLTKQKVRMKSANKTSIMGWLKMNPDQDKYNVSWIRQEETKMYLELKAAKEESDAQEKEKLKNANWSVPAPFLRLACCLVHDKVKSALMMKDATLLRDELDARNNQERPKLWNELAAEVYNDNTVVFYTEALPELHMFFAEPIELKFEEMPGGAVTPEEVKTRWGDCRARLIAIIMDWERSGNGFGQRDQKDKSWGHFSPDHLNLEAGDNRASFIRPALGHRLYHLYLWHLADKEGILMHVLNVLAKDVGGDSDNIPGGTSQVQRRRKRIDEGKEETKRRNNFRTAVSSSLKDIAVSNRLLAVDTAIANKEEGIRHEETKVHQFNLAKLRERTEELRDYYGTLIDHHKDRVGDLYDELAALKQERVACMTAAPPVEEEENHGDDEE</sequence>
<evidence type="ECO:0000313" key="3">
    <source>
        <dbReference type="Proteomes" id="UP001153069"/>
    </source>
</evidence>
<dbReference type="OrthoDB" id="55940at2759"/>
<protein>
    <submittedName>
        <fullName evidence="2">Uncharacterized protein</fullName>
    </submittedName>
</protein>
<evidence type="ECO:0000313" key="2">
    <source>
        <dbReference type="EMBL" id="CAB9513659.1"/>
    </source>
</evidence>
<dbReference type="EMBL" id="CAICTM010000604">
    <property type="protein sequence ID" value="CAB9513659.1"/>
    <property type="molecule type" value="Genomic_DNA"/>
</dbReference>